<evidence type="ECO:0000256" key="11">
    <source>
        <dbReference type="ARBA" id="ARBA00047811"/>
    </source>
</evidence>
<dbReference type="PROSITE" id="PS50011">
    <property type="entry name" value="PROTEIN_KINASE_DOM"/>
    <property type="match status" value="1"/>
</dbReference>
<dbReference type="Gene3D" id="3.30.200.20">
    <property type="entry name" value="Phosphorylase Kinase, domain 1"/>
    <property type="match status" value="1"/>
</dbReference>
<keyword evidence="17" id="KW-1185">Reference proteome</keyword>
<dbReference type="InterPro" id="IPR017441">
    <property type="entry name" value="Protein_kinase_ATP_BS"/>
</dbReference>
<reference evidence="16 17" key="1">
    <citation type="journal article" date="2017" name="Environ. Microbiol.">
        <title>Decay of the glycolytic pathway and adaptation to intranuclear parasitism within Enterocytozoonidae microsporidia.</title>
        <authorList>
            <person name="Wiredu Boakye D."/>
            <person name="Jaroenlak P."/>
            <person name="Prachumwat A."/>
            <person name="Williams T.A."/>
            <person name="Bateman K.S."/>
            <person name="Itsathitphaisarn O."/>
            <person name="Sritunyalucksana K."/>
            <person name="Paszkiewicz K.H."/>
            <person name="Moore K.A."/>
            <person name="Stentiford G.D."/>
            <person name="Williams B.A."/>
        </authorList>
    </citation>
    <scope>NUCLEOTIDE SEQUENCE [LARGE SCALE GENOMIC DNA]</scope>
    <source>
        <strain evidence="16 17">TH1</strain>
    </source>
</reference>
<dbReference type="Proteomes" id="UP000192758">
    <property type="component" value="Unassembled WGS sequence"/>
</dbReference>
<feature type="domain" description="Protein kinase" evidence="15">
    <location>
        <begin position="4"/>
        <end position="263"/>
    </location>
</feature>
<evidence type="ECO:0000256" key="3">
    <source>
        <dbReference type="ARBA" id="ARBA00012425"/>
    </source>
</evidence>
<dbReference type="PANTHER" id="PTHR24056">
    <property type="entry name" value="CELL DIVISION PROTEIN KINASE"/>
    <property type="match status" value="1"/>
</dbReference>
<comment type="caution">
    <text evidence="16">The sequence shown here is derived from an EMBL/GenBank/DDBJ whole genome shotgun (WGS) entry which is preliminary data.</text>
</comment>
<dbReference type="GO" id="GO:0030332">
    <property type="term" value="F:cyclin binding"/>
    <property type="evidence" value="ECO:0007669"/>
    <property type="project" value="TreeGrafter"/>
</dbReference>
<evidence type="ECO:0000313" key="16">
    <source>
        <dbReference type="EMBL" id="OQS55266.1"/>
    </source>
</evidence>
<dbReference type="EC" id="2.7.11.22" evidence="3"/>
<keyword evidence="4 14" id="KW-0723">Serine/threonine-protein kinase</keyword>
<accession>A0A1W0E7S7</accession>
<dbReference type="PIRSF" id="PIRSF000654">
    <property type="entry name" value="Integrin-linked_kinase"/>
    <property type="match status" value="1"/>
</dbReference>
<dbReference type="PANTHER" id="PTHR24056:SF254">
    <property type="entry name" value="CYCLIN-DEPENDENT KINASE 2"/>
    <property type="match status" value="1"/>
</dbReference>
<dbReference type="PROSITE" id="PS00108">
    <property type="entry name" value="PROTEIN_KINASE_ST"/>
    <property type="match status" value="1"/>
</dbReference>
<dbReference type="InterPro" id="IPR000719">
    <property type="entry name" value="Prot_kinase_dom"/>
</dbReference>
<dbReference type="GO" id="GO:0010389">
    <property type="term" value="P:regulation of G2/M transition of mitotic cell cycle"/>
    <property type="evidence" value="ECO:0007669"/>
    <property type="project" value="TreeGrafter"/>
</dbReference>
<dbReference type="GO" id="GO:0005737">
    <property type="term" value="C:cytoplasm"/>
    <property type="evidence" value="ECO:0007669"/>
    <property type="project" value="TreeGrafter"/>
</dbReference>
<dbReference type="AlphaFoldDB" id="A0A1W0E7S7"/>
<evidence type="ECO:0000256" key="1">
    <source>
        <dbReference type="ARBA" id="ARBA00004123"/>
    </source>
</evidence>
<dbReference type="Gene3D" id="1.10.510.10">
    <property type="entry name" value="Transferase(Phosphotransferase) domain 1"/>
    <property type="match status" value="1"/>
</dbReference>
<dbReference type="Pfam" id="PF00069">
    <property type="entry name" value="Pkinase"/>
    <property type="match status" value="1"/>
</dbReference>
<dbReference type="InterPro" id="IPR008271">
    <property type="entry name" value="Ser/Thr_kinase_AS"/>
</dbReference>
<dbReference type="SMART" id="SM00220">
    <property type="entry name" value="S_TKc"/>
    <property type="match status" value="1"/>
</dbReference>
<evidence type="ECO:0000256" key="6">
    <source>
        <dbReference type="ARBA" id="ARBA00022741"/>
    </source>
</evidence>
<dbReference type="GO" id="GO:0010468">
    <property type="term" value="P:regulation of gene expression"/>
    <property type="evidence" value="ECO:0007669"/>
    <property type="project" value="TreeGrafter"/>
</dbReference>
<comment type="catalytic activity">
    <reaction evidence="12">
        <text>L-seryl-[protein] + ATP = O-phospho-L-seryl-[protein] + ADP + H(+)</text>
        <dbReference type="Rhea" id="RHEA:17989"/>
        <dbReference type="Rhea" id="RHEA-COMP:9863"/>
        <dbReference type="Rhea" id="RHEA-COMP:11604"/>
        <dbReference type="ChEBI" id="CHEBI:15378"/>
        <dbReference type="ChEBI" id="CHEBI:29999"/>
        <dbReference type="ChEBI" id="CHEBI:30616"/>
        <dbReference type="ChEBI" id="CHEBI:83421"/>
        <dbReference type="ChEBI" id="CHEBI:456216"/>
        <dbReference type="EC" id="2.7.11.22"/>
    </reaction>
</comment>
<sequence>MARFIQGRKIGAGTYASVYEAMDTHKNNVVALKKIVLNEKEGLPSTALREISILKLLNHPNIIGIEQVIHREDFLIMVLEFAEYDLIKYIKKFGNKICKYTIINQLVAGVANMHSHNVIHRDLKPANILMTRENILKIADFGLARVVSSMDASYSTEVITLWYRPPELFEGVSMYSFEVDIWSLGCIIYEILMEEPLFPGDNAEEMIEMFKKLNLSAIEKNMVKNNNISGVYAKLVTKCLNKHPSCRITANEIILLLENNKKFK</sequence>
<dbReference type="GO" id="GO:0004693">
    <property type="term" value="F:cyclin-dependent protein serine/threonine kinase activity"/>
    <property type="evidence" value="ECO:0007669"/>
    <property type="project" value="UniProtKB-EC"/>
</dbReference>
<dbReference type="VEuPathDB" id="MicrosporidiaDB:EHP00_590"/>
<evidence type="ECO:0000256" key="14">
    <source>
        <dbReference type="RuleBase" id="RU000304"/>
    </source>
</evidence>
<comment type="subcellular location">
    <subcellularLocation>
        <location evidence="1">Nucleus</location>
    </subcellularLocation>
</comment>
<dbReference type="GO" id="GO:0007165">
    <property type="term" value="P:signal transduction"/>
    <property type="evidence" value="ECO:0007669"/>
    <property type="project" value="TreeGrafter"/>
</dbReference>
<dbReference type="FunFam" id="1.10.510.10:FF:000624">
    <property type="entry name" value="Mitogen-activated protein kinase"/>
    <property type="match status" value="1"/>
</dbReference>
<evidence type="ECO:0000256" key="12">
    <source>
        <dbReference type="ARBA" id="ARBA00048367"/>
    </source>
</evidence>
<dbReference type="EMBL" id="MNPJ01000012">
    <property type="protein sequence ID" value="OQS55266.1"/>
    <property type="molecule type" value="Genomic_DNA"/>
</dbReference>
<dbReference type="PROSITE" id="PS00107">
    <property type="entry name" value="PROTEIN_KINASE_ATP"/>
    <property type="match status" value="1"/>
</dbReference>
<dbReference type="GO" id="GO:0000082">
    <property type="term" value="P:G1/S transition of mitotic cell cycle"/>
    <property type="evidence" value="ECO:0007669"/>
    <property type="project" value="TreeGrafter"/>
</dbReference>
<keyword evidence="6 13" id="KW-0547">Nucleotide-binding</keyword>
<evidence type="ECO:0000256" key="4">
    <source>
        <dbReference type="ARBA" id="ARBA00022527"/>
    </source>
</evidence>
<organism evidence="16 17">
    <name type="scientific">Ecytonucleospora hepatopenaei</name>
    <dbReference type="NCBI Taxonomy" id="646526"/>
    <lineage>
        <taxon>Eukaryota</taxon>
        <taxon>Fungi</taxon>
        <taxon>Fungi incertae sedis</taxon>
        <taxon>Microsporidia</taxon>
        <taxon>Enterocytozoonidae</taxon>
        <taxon>Ecytonucleospora</taxon>
    </lineage>
</organism>
<evidence type="ECO:0000256" key="9">
    <source>
        <dbReference type="ARBA" id="ARBA00023242"/>
    </source>
</evidence>
<feature type="binding site" evidence="13">
    <location>
        <position position="33"/>
    </location>
    <ligand>
        <name>ATP</name>
        <dbReference type="ChEBI" id="CHEBI:30616"/>
    </ligand>
</feature>
<keyword evidence="8 13" id="KW-0067">ATP-binding</keyword>
<dbReference type="GO" id="GO:0000307">
    <property type="term" value="C:cyclin-dependent protein kinase holoenzyme complex"/>
    <property type="evidence" value="ECO:0007669"/>
    <property type="project" value="TreeGrafter"/>
</dbReference>
<evidence type="ECO:0000256" key="13">
    <source>
        <dbReference type="PROSITE-ProRule" id="PRU10141"/>
    </source>
</evidence>
<evidence type="ECO:0000256" key="7">
    <source>
        <dbReference type="ARBA" id="ARBA00022777"/>
    </source>
</evidence>
<evidence type="ECO:0000256" key="8">
    <source>
        <dbReference type="ARBA" id="ARBA00022840"/>
    </source>
</evidence>
<evidence type="ECO:0000256" key="5">
    <source>
        <dbReference type="ARBA" id="ARBA00022679"/>
    </source>
</evidence>
<keyword evidence="9" id="KW-0539">Nucleus</keyword>
<evidence type="ECO:0000256" key="10">
    <source>
        <dbReference type="ARBA" id="ARBA00039266"/>
    </source>
</evidence>
<proteinExistence type="inferred from homology"/>
<dbReference type="InterPro" id="IPR011009">
    <property type="entry name" value="Kinase-like_dom_sf"/>
</dbReference>
<protein>
    <recommendedName>
        <fullName evidence="10">Cyclin-dependent kinase 1</fullName>
        <ecNumber evidence="3">2.7.11.22</ecNumber>
    </recommendedName>
</protein>
<dbReference type="InterPro" id="IPR050108">
    <property type="entry name" value="CDK"/>
</dbReference>
<dbReference type="OrthoDB" id="1732493at2759"/>
<comment type="catalytic activity">
    <reaction evidence="11">
        <text>L-threonyl-[protein] + ATP = O-phospho-L-threonyl-[protein] + ADP + H(+)</text>
        <dbReference type="Rhea" id="RHEA:46608"/>
        <dbReference type="Rhea" id="RHEA-COMP:11060"/>
        <dbReference type="Rhea" id="RHEA-COMP:11605"/>
        <dbReference type="ChEBI" id="CHEBI:15378"/>
        <dbReference type="ChEBI" id="CHEBI:30013"/>
        <dbReference type="ChEBI" id="CHEBI:30616"/>
        <dbReference type="ChEBI" id="CHEBI:61977"/>
        <dbReference type="ChEBI" id="CHEBI:456216"/>
        <dbReference type="EC" id="2.7.11.22"/>
    </reaction>
</comment>
<dbReference type="GO" id="GO:0005524">
    <property type="term" value="F:ATP binding"/>
    <property type="evidence" value="ECO:0007669"/>
    <property type="project" value="UniProtKB-UniRule"/>
</dbReference>
<keyword evidence="7" id="KW-0418">Kinase</keyword>
<name>A0A1W0E7S7_9MICR</name>
<evidence type="ECO:0000256" key="2">
    <source>
        <dbReference type="ARBA" id="ARBA00006485"/>
    </source>
</evidence>
<evidence type="ECO:0000259" key="15">
    <source>
        <dbReference type="PROSITE" id="PS50011"/>
    </source>
</evidence>
<dbReference type="GO" id="GO:0005634">
    <property type="term" value="C:nucleus"/>
    <property type="evidence" value="ECO:0007669"/>
    <property type="project" value="UniProtKB-SubCell"/>
</dbReference>
<evidence type="ECO:0000313" key="17">
    <source>
        <dbReference type="Proteomes" id="UP000192758"/>
    </source>
</evidence>
<gene>
    <name evidence="16" type="primary">cell</name>
    <name evidence="16" type="ORF">EHP00_590</name>
</gene>
<dbReference type="STRING" id="646526.A0A1W0E7S7"/>
<dbReference type="SMR" id="A0A1W0E7S7"/>
<keyword evidence="5" id="KW-0808">Transferase</keyword>
<dbReference type="SUPFAM" id="SSF56112">
    <property type="entry name" value="Protein kinase-like (PK-like)"/>
    <property type="match status" value="1"/>
</dbReference>
<comment type="similarity">
    <text evidence="2">Belongs to the protein kinase superfamily. CMGC Ser/Thr protein kinase family. CDC2/CDKX subfamily.</text>
</comment>